<dbReference type="EMBL" id="JAHBCL010000007">
    <property type="protein sequence ID" value="MBS7526129.1"/>
    <property type="molecule type" value="Genomic_DNA"/>
</dbReference>
<gene>
    <name evidence="2" type="ORF">KHM83_05535</name>
</gene>
<dbReference type="SUPFAM" id="SSF81606">
    <property type="entry name" value="PP2C-like"/>
    <property type="match status" value="1"/>
</dbReference>
<comment type="caution">
    <text evidence="2">The sequence shown here is derived from an EMBL/GenBank/DDBJ whole genome shotgun (WGS) entry which is preliminary data.</text>
</comment>
<evidence type="ECO:0000259" key="1">
    <source>
        <dbReference type="Pfam" id="PF13672"/>
    </source>
</evidence>
<proteinExistence type="predicted"/>
<dbReference type="Pfam" id="PF13672">
    <property type="entry name" value="PP2C_2"/>
    <property type="match status" value="1"/>
</dbReference>
<feature type="domain" description="PPM-type phosphatase" evidence="1">
    <location>
        <begin position="29"/>
        <end position="214"/>
    </location>
</feature>
<dbReference type="Gene3D" id="3.60.40.10">
    <property type="entry name" value="PPM-type phosphatase domain"/>
    <property type="match status" value="1"/>
</dbReference>
<dbReference type="Proteomes" id="UP000746471">
    <property type="component" value="Unassembled WGS sequence"/>
</dbReference>
<dbReference type="InterPro" id="IPR036457">
    <property type="entry name" value="PPM-type-like_dom_sf"/>
</dbReference>
<organism evidence="2 3">
    <name type="scientific">Fusibacter paucivorans</name>
    <dbReference type="NCBI Taxonomy" id="76009"/>
    <lineage>
        <taxon>Bacteria</taxon>
        <taxon>Bacillati</taxon>
        <taxon>Bacillota</taxon>
        <taxon>Clostridia</taxon>
        <taxon>Eubacteriales</taxon>
        <taxon>Eubacteriales Family XII. Incertae Sedis</taxon>
        <taxon>Fusibacter</taxon>
    </lineage>
</organism>
<evidence type="ECO:0000313" key="3">
    <source>
        <dbReference type="Proteomes" id="UP000746471"/>
    </source>
</evidence>
<protein>
    <submittedName>
        <fullName evidence="2">Protein phosphatase 2C domain-containing protein</fullName>
    </submittedName>
</protein>
<dbReference type="RefSeq" id="WP_213235913.1">
    <property type="nucleotide sequence ID" value="NZ_JAHBCL010000007.1"/>
</dbReference>
<evidence type="ECO:0000313" key="2">
    <source>
        <dbReference type="EMBL" id="MBS7526129.1"/>
    </source>
</evidence>
<reference evidence="2 3" key="1">
    <citation type="submission" date="2021-05" db="EMBL/GenBank/DDBJ databases">
        <title>Fusibacter ferrireducens sp. nov., an anaerobic, sulfur- and Fe-reducing bacterium isolated from the mangrove sediment.</title>
        <authorList>
            <person name="Qiu D."/>
        </authorList>
    </citation>
    <scope>NUCLEOTIDE SEQUENCE [LARGE SCALE GENOMIC DNA]</scope>
    <source>
        <strain evidence="2 3">DSM 12116</strain>
    </source>
</reference>
<sequence length="494" mass="54710">MTSHGAAVDAANTVTVGAVSVKGPCKVKNQDAYAVAKEPYPMVAVADGHGSEAHCFSDIGAQKAVACALEVLQNVCDALTGGEAAEAVLKLLDQAAYDLQQKWQQAVHADATFQMRPFGTTLMVIAYVQPWLICLQIGDGKLIYQNSRGQLIMPMPQDRHLQGEETHSLSESFAWNHFRKSVLHMASPPIFFGGCSDGLEKAYPFHSHGFTTFFLNELYGSNDAAAQQASQYAGDDVTAAAVYFTPPSVSEKGVFENQQSSPVNTLKWQLPYASMKMRLRTVLWFYYALRTLKLIDENGEIPLTLMASLLKLPLPEDGNLHTLMAAVKGMEPIRTETSIQALKGMISAFVQCLPEGRTEAWIADCESVEALQSIESLWNYDFEKREASFTSSPKGWSLKSTQKVMTLMLDDIIYGFDLGFWHAYAIVPIAKIVSHKRTGRWGLRNLSKVPWIVYRRGETDSRTVYPGEIAALMPEMTVFINGLPVQVIWRDFVS</sequence>
<accession>A0ABS5PP22</accession>
<dbReference type="InterPro" id="IPR001932">
    <property type="entry name" value="PPM-type_phosphatase-like_dom"/>
</dbReference>
<keyword evidence="3" id="KW-1185">Reference proteome</keyword>
<name>A0ABS5PP22_9FIRM</name>